<evidence type="ECO:0000256" key="4">
    <source>
        <dbReference type="ARBA" id="ARBA00023235"/>
    </source>
</evidence>
<evidence type="ECO:0000256" key="3">
    <source>
        <dbReference type="ARBA" id="ARBA00023110"/>
    </source>
</evidence>
<dbReference type="SUPFAM" id="SSF50891">
    <property type="entry name" value="Cyclophilin-like"/>
    <property type="match status" value="1"/>
</dbReference>
<evidence type="ECO:0000256" key="1">
    <source>
        <dbReference type="ARBA" id="ARBA00007365"/>
    </source>
</evidence>
<dbReference type="RefSeq" id="WP_197528556.1">
    <property type="nucleotide sequence ID" value="NZ_CP036278.1"/>
</dbReference>
<dbReference type="PRINTS" id="PR00153">
    <property type="entry name" value="CSAPPISMRASE"/>
</dbReference>
<keyword evidence="6" id="KW-0732">Signal</keyword>
<dbReference type="InterPro" id="IPR044666">
    <property type="entry name" value="Cyclophilin_A-like"/>
</dbReference>
<comment type="similarity">
    <text evidence="1">Belongs to the cyclophilin-type PPIase family.</text>
</comment>
<feature type="coiled-coil region" evidence="5">
    <location>
        <begin position="35"/>
        <end position="62"/>
    </location>
</feature>
<dbReference type="InterPro" id="IPR002130">
    <property type="entry name" value="Cyclophilin-type_PPIase_dom"/>
</dbReference>
<keyword evidence="4 8" id="KW-0413">Isomerase</keyword>
<feature type="domain" description="PPIase cyclophilin-type" evidence="7">
    <location>
        <begin position="241"/>
        <end position="388"/>
    </location>
</feature>
<dbReference type="PANTHER" id="PTHR45625:SF4">
    <property type="entry name" value="PEPTIDYLPROLYL ISOMERASE DOMAIN AND WD REPEAT-CONTAINING PROTEIN 1"/>
    <property type="match status" value="1"/>
</dbReference>
<reference evidence="8 9" key="1">
    <citation type="submission" date="2019-02" db="EMBL/GenBank/DDBJ databases">
        <title>Deep-cultivation of Planctomycetes and their phenomic and genomic characterization uncovers novel biology.</title>
        <authorList>
            <person name="Wiegand S."/>
            <person name="Jogler M."/>
            <person name="Boedeker C."/>
            <person name="Pinto D."/>
            <person name="Vollmers J."/>
            <person name="Rivas-Marin E."/>
            <person name="Kohn T."/>
            <person name="Peeters S.H."/>
            <person name="Heuer A."/>
            <person name="Rast P."/>
            <person name="Oberbeckmann S."/>
            <person name="Bunk B."/>
            <person name="Jeske O."/>
            <person name="Meyerdierks A."/>
            <person name="Storesund J.E."/>
            <person name="Kallscheuer N."/>
            <person name="Luecker S."/>
            <person name="Lage O.M."/>
            <person name="Pohl T."/>
            <person name="Merkel B.J."/>
            <person name="Hornburger P."/>
            <person name="Mueller R.-W."/>
            <person name="Bruemmer F."/>
            <person name="Labrenz M."/>
            <person name="Spormann A.M."/>
            <person name="Op den Camp H."/>
            <person name="Overmann J."/>
            <person name="Amann R."/>
            <person name="Jetten M.S.M."/>
            <person name="Mascher T."/>
            <person name="Medema M.H."/>
            <person name="Devos D.P."/>
            <person name="Kaster A.-K."/>
            <person name="Ovreas L."/>
            <person name="Rohde M."/>
            <person name="Galperin M.Y."/>
            <person name="Jogler C."/>
        </authorList>
    </citation>
    <scope>NUCLEOTIDE SEQUENCE [LARGE SCALE GENOMIC DNA]</scope>
    <source>
        <strain evidence="8 9">Pan181</strain>
    </source>
</reference>
<dbReference type="GO" id="GO:0006457">
    <property type="term" value="P:protein folding"/>
    <property type="evidence" value="ECO:0007669"/>
    <property type="project" value="InterPro"/>
</dbReference>
<keyword evidence="5" id="KW-0175">Coiled coil</keyword>
<accession>A0A518ATP5</accession>
<keyword evidence="9" id="KW-1185">Reference proteome</keyword>
<sequence precursor="true">MKINKVANWAVVLLALSFGNTTWAQDEAAPAAPDKQTAQAAYDKAEGEYQEVLKEIVALRSQFEDSDDARRKEINTELQPLIAKAREKVANWTMAALDLYKAAPNENEDVSNLLVGMSQHLVVGSPAPGGTGGNFVGGDQFEEALPIIKALIEGGHPEKSLYLWGGVAAVCVGEIDTAEKYLNQAKESGAMGEQNEFTMQAMSYLQNIETFRKEWEAEQKIREAEAKADNLPRVKFTTTKGEIVIELFEDQAPIATANMITLVKDGFYKDVVFHRVLPHFMAQGGDPTGTGSGGPGYSIPCECYEPDARKHFRGTISMAHAGRDTGGSQFFLCFVPTNFLNGRHTAFGRVVEGIEVLGKLQRIDPSASGPFPTPDKILKAEVIRDRGHAYDFDKLPER</sequence>
<dbReference type="PROSITE" id="PS00170">
    <property type="entry name" value="CSA_PPIASE_1"/>
    <property type="match status" value="1"/>
</dbReference>
<protein>
    <recommendedName>
        <fullName evidence="2">peptidylprolyl isomerase</fullName>
        <ecNumber evidence="2">5.2.1.8</ecNumber>
    </recommendedName>
</protein>
<evidence type="ECO:0000313" key="8">
    <source>
        <dbReference type="EMBL" id="QDU58099.1"/>
    </source>
</evidence>
<dbReference type="InterPro" id="IPR020892">
    <property type="entry name" value="Cyclophilin-type_PPIase_CS"/>
</dbReference>
<dbReference type="PROSITE" id="PS50072">
    <property type="entry name" value="CSA_PPIASE_2"/>
    <property type="match status" value="1"/>
</dbReference>
<evidence type="ECO:0000256" key="6">
    <source>
        <dbReference type="SAM" id="SignalP"/>
    </source>
</evidence>
<keyword evidence="3" id="KW-0697">Rotamase</keyword>
<organism evidence="8 9">
    <name type="scientific">Aeoliella mucimassa</name>
    <dbReference type="NCBI Taxonomy" id="2527972"/>
    <lineage>
        <taxon>Bacteria</taxon>
        <taxon>Pseudomonadati</taxon>
        <taxon>Planctomycetota</taxon>
        <taxon>Planctomycetia</taxon>
        <taxon>Pirellulales</taxon>
        <taxon>Lacipirellulaceae</taxon>
        <taxon>Aeoliella</taxon>
    </lineage>
</organism>
<dbReference type="EC" id="5.2.1.8" evidence="2"/>
<gene>
    <name evidence="8" type="primary">ppiB_3</name>
    <name evidence="8" type="ORF">Pan181_43250</name>
</gene>
<dbReference type="PANTHER" id="PTHR45625">
    <property type="entry name" value="PEPTIDYL-PROLYL CIS-TRANS ISOMERASE-RELATED"/>
    <property type="match status" value="1"/>
</dbReference>
<dbReference type="Pfam" id="PF00160">
    <property type="entry name" value="Pro_isomerase"/>
    <property type="match status" value="1"/>
</dbReference>
<dbReference type="GO" id="GO:0003755">
    <property type="term" value="F:peptidyl-prolyl cis-trans isomerase activity"/>
    <property type="evidence" value="ECO:0007669"/>
    <property type="project" value="UniProtKB-KW"/>
</dbReference>
<evidence type="ECO:0000256" key="5">
    <source>
        <dbReference type="SAM" id="Coils"/>
    </source>
</evidence>
<dbReference type="CDD" id="cd00317">
    <property type="entry name" value="cyclophilin"/>
    <property type="match status" value="1"/>
</dbReference>
<evidence type="ECO:0000313" key="9">
    <source>
        <dbReference type="Proteomes" id="UP000315750"/>
    </source>
</evidence>
<feature type="signal peptide" evidence="6">
    <location>
        <begin position="1"/>
        <end position="24"/>
    </location>
</feature>
<dbReference type="AlphaFoldDB" id="A0A518ATP5"/>
<name>A0A518ATP5_9BACT</name>
<feature type="chain" id="PRO_5022218790" description="peptidylprolyl isomerase" evidence="6">
    <location>
        <begin position="25"/>
        <end position="398"/>
    </location>
</feature>
<dbReference type="KEGG" id="amuc:Pan181_43250"/>
<dbReference type="EMBL" id="CP036278">
    <property type="protein sequence ID" value="QDU58099.1"/>
    <property type="molecule type" value="Genomic_DNA"/>
</dbReference>
<dbReference type="Gene3D" id="2.40.100.10">
    <property type="entry name" value="Cyclophilin-like"/>
    <property type="match status" value="1"/>
</dbReference>
<dbReference type="Proteomes" id="UP000315750">
    <property type="component" value="Chromosome"/>
</dbReference>
<dbReference type="InterPro" id="IPR029000">
    <property type="entry name" value="Cyclophilin-like_dom_sf"/>
</dbReference>
<evidence type="ECO:0000259" key="7">
    <source>
        <dbReference type="PROSITE" id="PS50072"/>
    </source>
</evidence>
<evidence type="ECO:0000256" key="2">
    <source>
        <dbReference type="ARBA" id="ARBA00013194"/>
    </source>
</evidence>
<proteinExistence type="inferred from homology"/>